<comment type="subcellular location">
    <subcellularLocation>
        <location evidence="1">Endoplasmic reticulum membrane</location>
        <topology evidence="1">Multi-pass membrane protein</topology>
    </subcellularLocation>
</comment>
<dbReference type="Pfam" id="PF04756">
    <property type="entry name" value="OST3_OST6"/>
    <property type="match status" value="1"/>
</dbReference>
<evidence type="ECO:0000256" key="1">
    <source>
        <dbReference type="ARBA" id="ARBA00004477"/>
    </source>
</evidence>
<reference evidence="8 9" key="1">
    <citation type="journal article" date="2023" name="Elife">
        <title>Identification of key yeast species and microbe-microbe interactions impacting larval growth of Drosophila in the wild.</title>
        <authorList>
            <person name="Mure A."/>
            <person name="Sugiura Y."/>
            <person name="Maeda R."/>
            <person name="Honda K."/>
            <person name="Sakurai N."/>
            <person name="Takahashi Y."/>
            <person name="Watada M."/>
            <person name="Katoh T."/>
            <person name="Gotoh A."/>
            <person name="Gotoh Y."/>
            <person name="Taniguchi I."/>
            <person name="Nakamura K."/>
            <person name="Hayashi T."/>
            <person name="Katayama T."/>
            <person name="Uemura T."/>
            <person name="Hattori Y."/>
        </authorList>
    </citation>
    <scope>NUCLEOTIDE SEQUENCE [LARGE SCALE GENOMIC DNA]</scope>
    <source>
        <strain evidence="8 9">PK-24</strain>
    </source>
</reference>
<dbReference type="EMBL" id="BTGB01000009">
    <property type="protein sequence ID" value="GMM47763.1"/>
    <property type="molecule type" value="Genomic_DNA"/>
</dbReference>
<keyword evidence="7" id="KW-0732">Signal</keyword>
<dbReference type="InterPro" id="IPR021149">
    <property type="entry name" value="OligosaccharylTrfase_OST3/OST6"/>
</dbReference>
<feature type="signal peptide" evidence="7">
    <location>
        <begin position="1"/>
        <end position="24"/>
    </location>
</feature>
<dbReference type="SUPFAM" id="SSF52833">
    <property type="entry name" value="Thioredoxin-like"/>
    <property type="match status" value="1"/>
</dbReference>
<feature type="transmembrane region" description="Helical" evidence="6">
    <location>
        <begin position="261"/>
        <end position="280"/>
    </location>
</feature>
<dbReference type="Gene3D" id="3.40.30.10">
    <property type="entry name" value="Glutaredoxin"/>
    <property type="match status" value="1"/>
</dbReference>
<dbReference type="PANTHER" id="PTHR12692:SF3">
    <property type="entry name" value="DOLICHYL-DIPHOSPHOOLIGOSACCHARIDE--PROTEIN GLYCOSYLTRANSFERASE SUBUNIT OST6"/>
    <property type="match status" value="1"/>
</dbReference>
<proteinExistence type="inferred from homology"/>
<protein>
    <recommendedName>
        <fullName evidence="10">Thioredoxin domain-containing protein</fullName>
    </recommendedName>
</protein>
<feature type="transmembrane region" description="Helical" evidence="6">
    <location>
        <begin position="341"/>
        <end position="361"/>
    </location>
</feature>
<evidence type="ECO:0000256" key="5">
    <source>
        <dbReference type="ARBA" id="ARBA00023136"/>
    </source>
</evidence>
<evidence type="ECO:0000313" key="8">
    <source>
        <dbReference type="EMBL" id="GMM47763.1"/>
    </source>
</evidence>
<dbReference type="Proteomes" id="UP001378960">
    <property type="component" value="Unassembled WGS sequence"/>
</dbReference>
<evidence type="ECO:0000256" key="6">
    <source>
        <dbReference type="SAM" id="Phobius"/>
    </source>
</evidence>
<evidence type="ECO:0000256" key="2">
    <source>
        <dbReference type="ARBA" id="ARBA00009561"/>
    </source>
</evidence>
<keyword evidence="3 6" id="KW-0812">Transmembrane</keyword>
<gene>
    <name evidence="8" type="ORF">DAPK24_043610</name>
</gene>
<comment type="caution">
    <text evidence="8">The sequence shown here is derived from an EMBL/GenBank/DDBJ whole genome shotgun (WGS) entry which is preliminary data.</text>
</comment>
<feature type="chain" id="PRO_5043484395" description="Thioredoxin domain-containing protein" evidence="7">
    <location>
        <begin position="25"/>
        <end position="374"/>
    </location>
</feature>
<keyword evidence="9" id="KW-1185">Reference proteome</keyword>
<keyword evidence="4 6" id="KW-1133">Transmembrane helix</keyword>
<evidence type="ECO:0000313" key="9">
    <source>
        <dbReference type="Proteomes" id="UP001378960"/>
    </source>
</evidence>
<dbReference type="PANTHER" id="PTHR12692">
    <property type="entry name" value="DOLICHYL-DIPHOSPHOOLIGOSACCHARIDE--PROTEIN GLYCOSYLTRANSFERASE-RELATED"/>
    <property type="match status" value="1"/>
</dbReference>
<evidence type="ECO:0000256" key="3">
    <source>
        <dbReference type="ARBA" id="ARBA00022692"/>
    </source>
</evidence>
<comment type="similarity">
    <text evidence="2">Belongs to the OST3/OST6 family.</text>
</comment>
<name>A0AAV5R8M5_PICKL</name>
<dbReference type="GO" id="GO:0018279">
    <property type="term" value="P:protein N-linked glycosylation via asparagine"/>
    <property type="evidence" value="ECO:0007669"/>
    <property type="project" value="TreeGrafter"/>
</dbReference>
<dbReference type="InterPro" id="IPR036249">
    <property type="entry name" value="Thioredoxin-like_sf"/>
</dbReference>
<evidence type="ECO:0008006" key="10">
    <source>
        <dbReference type="Google" id="ProtNLM"/>
    </source>
</evidence>
<evidence type="ECO:0000256" key="4">
    <source>
        <dbReference type="ARBA" id="ARBA00022989"/>
    </source>
</evidence>
<accession>A0AAV5R8M5</accession>
<feature type="transmembrane region" description="Helical" evidence="6">
    <location>
        <begin position="224"/>
        <end position="241"/>
    </location>
</feature>
<organism evidence="8 9">
    <name type="scientific">Pichia kluyveri</name>
    <name type="common">Yeast</name>
    <dbReference type="NCBI Taxonomy" id="36015"/>
    <lineage>
        <taxon>Eukaryota</taxon>
        <taxon>Fungi</taxon>
        <taxon>Dikarya</taxon>
        <taxon>Ascomycota</taxon>
        <taxon>Saccharomycotina</taxon>
        <taxon>Pichiomycetes</taxon>
        <taxon>Pichiales</taxon>
        <taxon>Pichiaceae</taxon>
        <taxon>Pichia</taxon>
    </lineage>
</organism>
<evidence type="ECO:0000256" key="7">
    <source>
        <dbReference type="SAM" id="SignalP"/>
    </source>
</evidence>
<feature type="transmembrane region" description="Helical" evidence="6">
    <location>
        <begin position="309"/>
        <end position="329"/>
    </location>
</feature>
<keyword evidence="5 6" id="KW-0472">Membrane</keyword>
<sequence>MQIITPAIRLFVAFILLCINLAHAALTIEDLQTSISLEEPIYNVRAGELEMVLDDVKKYNMIVLVTTSEPRYQCEMCGQFDPIFKKIVTNIYTTYPDLMKNTFFIRVEASNNLEHLKKLGIKSVPQIWGFPDSRIAIGEEKFVKVERELMKYKAAILEGTEYIKPDWYDIDQAGMEHYIMEMAKGDSWDVVIQKLTGFISNTIRFDVNNGVLAKTNGKKAEFDWVVSVQWFIYIFIGIKVFQKIKATSSTSTPLWIDKRFYAYISIVLILVNISGFNFTIQRHSPFISQREGKILWIAPQSNLQFGSEIAISILLQIFYIVALYVLASSNSFKIDQNIRDVMISISCLVLIGLLIVGSAIYNVKSPSYPFNYLW</sequence>
<dbReference type="GO" id="GO:0008250">
    <property type="term" value="C:oligosaccharyltransferase complex"/>
    <property type="evidence" value="ECO:0007669"/>
    <property type="project" value="TreeGrafter"/>
</dbReference>
<dbReference type="AlphaFoldDB" id="A0AAV5R8M5"/>